<evidence type="ECO:0000313" key="3">
    <source>
        <dbReference type="Proteomes" id="UP001619887"/>
    </source>
</evidence>
<reference evidence="2 3" key="1">
    <citation type="journal article" date="2022" name="G3 (Bethesda)">
        <title>Evaluating Illumina-, Nanopore-, and PacBio-based genome assembly strategies with the bald notothen, Trematomus borchgrevinki.</title>
        <authorList>
            <person name="Rayamajhi N."/>
            <person name="Cheng C.C."/>
            <person name="Catchen J.M."/>
        </authorList>
    </citation>
    <scope>NUCLEOTIDE SEQUENCE [LARGE SCALE GENOMIC DNA]</scope>
    <source>
        <strain evidence="2">AGRC-2024</strain>
    </source>
</reference>
<dbReference type="AlphaFoldDB" id="A0ABD2GJ10"/>
<gene>
    <name evidence="2" type="ORF">OYC64_006399</name>
</gene>
<sequence length="93" mass="10316">MIAASSDLSIMVRRCLLTFKPFRIFVVGIGFFSLCFLMTSLGGQLSAKRPGDSPFTVQSEGMRIRSTGSWRNERAEMNCSVELGLHNSQCTHP</sequence>
<feature type="transmembrane region" description="Helical" evidence="1">
    <location>
        <begin position="21"/>
        <end position="41"/>
    </location>
</feature>
<dbReference type="Proteomes" id="UP001619887">
    <property type="component" value="Unassembled WGS sequence"/>
</dbReference>
<keyword evidence="3" id="KW-1185">Reference proteome</keyword>
<evidence type="ECO:0000256" key="1">
    <source>
        <dbReference type="SAM" id="Phobius"/>
    </source>
</evidence>
<keyword evidence="1" id="KW-0812">Transmembrane</keyword>
<comment type="caution">
    <text evidence="2">The sequence shown here is derived from an EMBL/GenBank/DDBJ whole genome shotgun (WGS) entry which is preliminary data.</text>
</comment>
<keyword evidence="1" id="KW-0472">Membrane</keyword>
<evidence type="ECO:0000313" key="2">
    <source>
        <dbReference type="EMBL" id="KAL3054057.1"/>
    </source>
</evidence>
<reference evidence="2 3" key="2">
    <citation type="journal article" date="2024" name="G3 (Bethesda)">
        <title>The genome of the cryopelagic Antarctic bald notothen, Trematomus borchgrevinki.</title>
        <authorList>
            <person name="Rayamajhi N."/>
            <person name="Rivera-Colon A.G."/>
            <person name="Minhas B.F."/>
            <person name="Cheng C.C."/>
            <person name="Catchen J.M."/>
        </authorList>
    </citation>
    <scope>NUCLEOTIDE SEQUENCE [LARGE SCALE GENOMIC DNA]</scope>
    <source>
        <strain evidence="2">AGRC-2024</strain>
    </source>
</reference>
<protein>
    <submittedName>
        <fullName evidence="2">Uncharacterized protein</fullName>
    </submittedName>
</protein>
<dbReference type="EMBL" id="JBIYXZ010002078">
    <property type="protein sequence ID" value="KAL3054057.1"/>
    <property type="molecule type" value="Genomic_DNA"/>
</dbReference>
<organism evidence="2 3">
    <name type="scientific">Pagothenia borchgrevinki</name>
    <name type="common">Bald rockcod</name>
    <name type="synonym">Trematomus borchgrevinki</name>
    <dbReference type="NCBI Taxonomy" id="8213"/>
    <lineage>
        <taxon>Eukaryota</taxon>
        <taxon>Metazoa</taxon>
        <taxon>Chordata</taxon>
        <taxon>Craniata</taxon>
        <taxon>Vertebrata</taxon>
        <taxon>Euteleostomi</taxon>
        <taxon>Actinopterygii</taxon>
        <taxon>Neopterygii</taxon>
        <taxon>Teleostei</taxon>
        <taxon>Neoteleostei</taxon>
        <taxon>Acanthomorphata</taxon>
        <taxon>Eupercaria</taxon>
        <taxon>Perciformes</taxon>
        <taxon>Notothenioidei</taxon>
        <taxon>Nototheniidae</taxon>
        <taxon>Pagothenia</taxon>
    </lineage>
</organism>
<name>A0ABD2GJ10_PAGBO</name>
<accession>A0ABD2GJ10</accession>
<proteinExistence type="predicted"/>
<keyword evidence="1" id="KW-1133">Transmembrane helix</keyword>